<comment type="caution">
    <text evidence="2">The sequence shown here is derived from an EMBL/GenBank/DDBJ whole genome shotgun (WGS) entry which is preliminary data.</text>
</comment>
<feature type="compositionally biased region" description="Basic residues" evidence="1">
    <location>
        <begin position="186"/>
        <end position="199"/>
    </location>
</feature>
<feature type="region of interest" description="Disordered" evidence="1">
    <location>
        <begin position="395"/>
        <end position="418"/>
    </location>
</feature>
<dbReference type="AlphaFoldDB" id="A0AAX6MB46"/>
<evidence type="ECO:0000313" key="2">
    <source>
        <dbReference type="EMBL" id="KAK6949421.1"/>
    </source>
</evidence>
<name>A0AAX6MB46_9PEZI</name>
<feature type="compositionally biased region" description="Low complexity" evidence="1">
    <location>
        <begin position="400"/>
        <end position="418"/>
    </location>
</feature>
<accession>A0AAX6MB46</accession>
<protein>
    <submittedName>
        <fullName evidence="2">Uncharacterized protein</fullName>
    </submittedName>
</protein>
<keyword evidence="3" id="KW-1185">Reference proteome</keyword>
<gene>
    <name evidence="2" type="ORF">Daesc_009497</name>
</gene>
<feature type="region of interest" description="Disordered" evidence="1">
    <location>
        <begin position="35"/>
        <end position="60"/>
    </location>
</feature>
<dbReference type="EMBL" id="JBANMG010000009">
    <property type="protein sequence ID" value="KAK6949421.1"/>
    <property type="molecule type" value="Genomic_DNA"/>
</dbReference>
<feature type="compositionally biased region" description="Gly residues" evidence="1">
    <location>
        <begin position="141"/>
        <end position="164"/>
    </location>
</feature>
<feature type="region of interest" description="Disordered" evidence="1">
    <location>
        <begin position="116"/>
        <end position="226"/>
    </location>
</feature>
<sequence>MIRHPLNSAVGRTRPDINRVTDGIAASLRQFSVSARRSAEDNNNNNNNDDDSSRRPTGRQRSMAAVNELIRTVDSGISAAAGMSNQNTANAPPAAGRPQGPNVISLKNLPNGLAGIRRTASPGGPPPQFSANGGPRIIRGGFVGRGRGGGAGTGFPSRGGGGAGFPSRGGPRGPRGPRPGSDDRPRRARGGARGRGRGRGGKDGDEEEGGGRRRNKRLQNLQEGEGDIMENLKVKSYLEEKETGTTRNFTPTLTLNTLAGWGPAVATSSSPFGQGETVLRQARILGSGMAYHPQNLETPFEMTKRWRDGNGTFVPPSYEGQVWKVRVMKTRRFKAPDEVKTAVLEDALLGKYGDGPKYADITDTIGTLRSYVRRDGTWNADAERRIENKVRSLLEHSVGAAAPEASTTTAAKTPEVKP</sequence>
<organism evidence="2 3">
    <name type="scientific">Daldinia eschscholtzii</name>
    <dbReference type="NCBI Taxonomy" id="292717"/>
    <lineage>
        <taxon>Eukaryota</taxon>
        <taxon>Fungi</taxon>
        <taxon>Dikarya</taxon>
        <taxon>Ascomycota</taxon>
        <taxon>Pezizomycotina</taxon>
        <taxon>Sordariomycetes</taxon>
        <taxon>Xylariomycetidae</taxon>
        <taxon>Xylariales</taxon>
        <taxon>Hypoxylaceae</taxon>
        <taxon>Daldinia</taxon>
    </lineage>
</organism>
<proteinExistence type="predicted"/>
<evidence type="ECO:0000256" key="1">
    <source>
        <dbReference type="SAM" id="MobiDB-lite"/>
    </source>
</evidence>
<dbReference type="Proteomes" id="UP001369815">
    <property type="component" value="Unassembled WGS sequence"/>
</dbReference>
<reference evidence="2 3" key="1">
    <citation type="journal article" date="2024" name="Front Chem Biol">
        <title>Unveiling the potential of Daldinia eschscholtzii MFLUCC 19-0629 through bioactivity and bioinformatics studies for enhanced sustainable agriculture production.</title>
        <authorList>
            <person name="Brooks S."/>
            <person name="Weaver J.A."/>
            <person name="Klomchit A."/>
            <person name="Alharthi S.A."/>
            <person name="Onlamun T."/>
            <person name="Nurani R."/>
            <person name="Vong T.K."/>
            <person name="Alberti F."/>
            <person name="Greco C."/>
        </authorList>
    </citation>
    <scope>NUCLEOTIDE SEQUENCE [LARGE SCALE GENOMIC DNA]</scope>
    <source>
        <strain evidence="2">MFLUCC 19-0629</strain>
    </source>
</reference>
<evidence type="ECO:0000313" key="3">
    <source>
        <dbReference type="Proteomes" id="UP001369815"/>
    </source>
</evidence>